<proteinExistence type="predicted"/>
<evidence type="ECO:0000313" key="2">
    <source>
        <dbReference type="EMBL" id="CCD07185.1"/>
    </source>
</evidence>
<evidence type="ECO:0000313" key="3">
    <source>
        <dbReference type="Proteomes" id="UP000010102"/>
    </source>
</evidence>
<feature type="transmembrane region" description="Helical" evidence="1">
    <location>
        <begin position="121"/>
        <end position="144"/>
    </location>
</feature>
<keyword evidence="1" id="KW-0472">Membrane</keyword>
<feature type="transmembrane region" description="Helical" evidence="1">
    <location>
        <begin position="30"/>
        <end position="49"/>
    </location>
</feature>
<name>A0AAV2V1G7_LEGPN</name>
<feature type="transmembrane region" description="Helical" evidence="1">
    <location>
        <begin position="6"/>
        <end position="23"/>
    </location>
</feature>
<dbReference type="AlphaFoldDB" id="A0AAV2V1G7"/>
<dbReference type="Proteomes" id="UP000010102">
    <property type="component" value="Chromosome"/>
</dbReference>
<keyword evidence="1" id="KW-0812">Transmembrane</keyword>
<feature type="transmembrane region" description="Helical" evidence="1">
    <location>
        <begin position="92"/>
        <end position="109"/>
    </location>
</feature>
<dbReference type="KEGG" id="lpo:LPO_3263"/>
<feature type="transmembrane region" description="Helical" evidence="1">
    <location>
        <begin position="55"/>
        <end position="76"/>
    </location>
</feature>
<gene>
    <name evidence="2" type="ORF">LPO_3263</name>
</gene>
<dbReference type="EMBL" id="FQ958210">
    <property type="protein sequence ID" value="CCD07185.1"/>
    <property type="molecule type" value="Genomic_DNA"/>
</dbReference>
<evidence type="ECO:0000256" key="1">
    <source>
        <dbReference type="SAM" id="Phobius"/>
    </source>
</evidence>
<organism evidence="2 3">
    <name type="scientific">Legionella pneumophila subsp. pneumophila</name>
    <dbReference type="NCBI Taxonomy" id="91891"/>
    <lineage>
        <taxon>Bacteria</taxon>
        <taxon>Pseudomonadati</taxon>
        <taxon>Pseudomonadota</taxon>
        <taxon>Gammaproteobacteria</taxon>
        <taxon>Legionellales</taxon>
        <taxon>Legionellaceae</taxon>
        <taxon>Legionella</taxon>
    </lineage>
</organism>
<keyword evidence="1" id="KW-1133">Transmembrane helix</keyword>
<sequence>MTALIYSKLFYSICICYFIFNRIKATSLRNALVFIVIICICSNLSYGNTNSITEILYSILGMPSIVSFIYCILLLLHQFRYVDWLLSGKTKFYIFFITFIFYCSYLNILSPNVFYMGQLTTLLLCLAISLIAALINLYLAYLYLMSITIGVIFLAQSYNLFVLVFDPLVFFLLLAQPRHIVKASILKDACKQNEIDLHIKNQTHLVE</sequence>
<protein>
    <submittedName>
        <fullName evidence="2">Uncharacterized protein</fullName>
    </submittedName>
</protein>
<feature type="transmembrane region" description="Helical" evidence="1">
    <location>
        <begin position="151"/>
        <end position="175"/>
    </location>
</feature>
<accession>A0AAV2V1G7</accession>
<reference evidence="2 3" key="1">
    <citation type="submission" date="2011-07" db="EMBL/GenBank/DDBJ databases">
        <authorList>
            <person name="Genoscope - CEA"/>
        </authorList>
    </citation>
    <scope>NUCLEOTIDE SEQUENCE [LARGE SCALE GENOMIC DNA]</scope>
    <source>
        <strain evidence="3">lorraine</strain>
    </source>
</reference>